<evidence type="ECO:0000313" key="1">
    <source>
        <dbReference type="EMBL" id="KAJ4477637.1"/>
    </source>
</evidence>
<protein>
    <recommendedName>
        <fullName evidence="3">Protein kinase domain-containing protein</fullName>
    </recommendedName>
</protein>
<organism evidence="1 2">
    <name type="scientific">Lentinula lateritia</name>
    <dbReference type="NCBI Taxonomy" id="40482"/>
    <lineage>
        <taxon>Eukaryota</taxon>
        <taxon>Fungi</taxon>
        <taxon>Dikarya</taxon>
        <taxon>Basidiomycota</taxon>
        <taxon>Agaricomycotina</taxon>
        <taxon>Agaricomycetes</taxon>
        <taxon>Agaricomycetidae</taxon>
        <taxon>Agaricales</taxon>
        <taxon>Marasmiineae</taxon>
        <taxon>Omphalotaceae</taxon>
        <taxon>Lentinula</taxon>
    </lineage>
</organism>
<dbReference type="Gene3D" id="1.10.510.10">
    <property type="entry name" value="Transferase(Phosphotransferase) domain 1"/>
    <property type="match status" value="1"/>
</dbReference>
<name>A0A9W9DMJ6_9AGAR</name>
<proteinExistence type="predicted"/>
<reference evidence="1" key="2">
    <citation type="journal article" date="2023" name="Proc. Natl. Acad. Sci. U.S.A.">
        <title>A global phylogenomic analysis of the shiitake genus Lentinula.</title>
        <authorList>
            <person name="Sierra-Patev S."/>
            <person name="Min B."/>
            <person name="Naranjo-Ortiz M."/>
            <person name="Looney B."/>
            <person name="Konkel Z."/>
            <person name="Slot J.C."/>
            <person name="Sakamoto Y."/>
            <person name="Steenwyk J.L."/>
            <person name="Rokas A."/>
            <person name="Carro J."/>
            <person name="Camarero S."/>
            <person name="Ferreira P."/>
            <person name="Molpeceres G."/>
            <person name="Ruiz-Duenas F.J."/>
            <person name="Serrano A."/>
            <person name="Henrissat B."/>
            <person name="Drula E."/>
            <person name="Hughes K.W."/>
            <person name="Mata J.L."/>
            <person name="Ishikawa N.K."/>
            <person name="Vargas-Isla R."/>
            <person name="Ushijima S."/>
            <person name="Smith C.A."/>
            <person name="Donoghue J."/>
            <person name="Ahrendt S."/>
            <person name="Andreopoulos W."/>
            <person name="He G."/>
            <person name="LaButti K."/>
            <person name="Lipzen A."/>
            <person name="Ng V."/>
            <person name="Riley R."/>
            <person name="Sandor L."/>
            <person name="Barry K."/>
            <person name="Martinez A.T."/>
            <person name="Xiao Y."/>
            <person name="Gibbons J.G."/>
            <person name="Terashima K."/>
            <person name="Grigoriev I.V."/>
            <person name="Hibbett D."/>
        </authorList>
    </citation>
    <scope>NUCLEOTIDE SEQUENCE</scope>
    <source>
        <strain evidence="1">Sp2 HRB7682 ss15</strain>
    </source>
</reference>
<dbReference type="SUPFAM" id="SSF56112">
    <property type="entry name" value="Protein kinase-like (PK-like)"/>
    <property type="match status" value="1"/>
</dbReference>
<dbReference type="AlphaFoldDB" id="A0A9W9DMJ6"/>
<sequence>MSRTLYFVAASRNQESLVFSQSEIDVDPELSITKLQKALVNQYYPDSTAFTAVIYQQKHPVELDPDVAETLFPTFPALLENAKAIRLRKYVKDLADEDFVVIFTPKDPVVPPTKPELASEALDIVSELKNDFTKYVRNVVDGKPPSVLAQSKEYNDNQGAPATAVLDGRYAQDGPSTVAPPIELYHPVFGAFMQRCRTSDIEIPEGILRDTASLLRSVSRIAVKEAPRDAQTRKILADILGVGLERITNSDKTSPDFMSVTPTPLNVNGACIISEIKSELGSGGSDPSRQSALSYARFYCRPERAQVREVSCCPTFLIGLAGPWIVIMGAVLTSRTIVQRLSAYEWLGCSRMFDDEQVHRIAHVLYALRLSLVELNEYYARLSSPVVEPGHIPPRFCPSISSFSIRETKIPFVYAYPLQHNPASVTFKATRTDTKESVVIKFVRQYGHHVHQLMAAHGLAPKLLSFSPLGELYGNLNLVAMEFIEGKTLHDAYDISQPLPDSVKNSVRKGLDLLNKKGFVFGDLRRPNVMLADGDEPAEKRIRFVDFDWAEKDGEMRYPFHISSVVSDPSGASEYDCITHQHQENMFTHL</sequence>
<dbReference type="InterPro" id="IPR011009">
    <property type="entry name" value="Kinase-like_dom_sf"/>
</dbReference>
<dbReference type="Proteomes" id="UP001150238">
    <property type="component" value="Unassembled WGS sequence"/>
</dbReference>
<comment type="caution">
    <text evidence="1">The sequence shown here is derived from an EMBL/GenBank/DDBJ whole genome shotgun (WGS) entry which is preliminary data.</text>
</comment>
<evidence type="ECO:0008006" key="3">
    <source>
        <dbReference type="Google" id="ProtNLM"/>
    </source>
</evidence>
<gene>
    <name evidence="1" type="ORF">C8J55DRAFT_561233</name>
</gene>
<dbReference type="EMBL" id="JANVFS010000018">
    <property type="protein sequence ID" value="KAJ4477637.1"/>
    <property type="molecule type" value="Genomic_DNA"/>
</dbReference>
<evidence type="ECO:0000313" key="2">
    <source>
        <dbReference type="Proteomes" id="UP001150238"/>
    </source>
</evidence>
<accession>A0A9W9DMJ6</accession>
<reference evidence="1" key="1">
    <citation type="submission" date="2022-08" db="EMBL/GenBank/DDBJ databases">
        <authorList>
            <consortium name="DOE Joint Genome Institute"/>
            <person name="Min B."/>
            <person name="Riley R."/>
            <person name="Sierra-Patev S."/>
            <person name="Naranjo-Ortiz M."/>
            <person name="Looney B."/>
            <person name="Konkel Z."/>
            <person name="Slot J.C."/>
            <person name="Sakamoto Y."/>
            <person name="Steenwyk J.L."/>
            <person name="Rokas A."/>
            <person name="Carro J."/>
            <person name="Camarero S."/>
            <person name="Ferreira P."/>
            <person name="Molpeceres G."/>
            <person name="Ruiz-Duenas F.J."/>
            <person name="Serrano A."/>
            <person name="Henrissat B."/>
            <person name="Drula E."/>
            <person name="Hughes K.W."/>
            <person name="Mata J.L."/>
            <person name="Ishikawa N.K."/>
            <person name="Vargas-Isla R."/>
            <person name="Ushijima S."/>
            <person name="Smith C.A."/>
            <person name="Ahrendt S."/>
            <person name="Andreopoulos W."/>
            <person name="He G."/>
            <person name="Labutti K."/>
            <person name="Lipzen A."/>
            <person name="Ng V."/>
            <person name="Sandor L."/>
            <person name="Barry K."/>
            <person name="Martinez A.T."/>
            <person name="Xiao Y."/>
            <person name="Gibbons J.G."/>
            <person name="Terashima K."/>
            <person name="Hibbett D.S."/>
            <person name="Grigoriev I.V."/>
        </authorList>
    </citation>
    <scope>NUCLEOTIDE SEQUENCE</scope>
    <source>
        <strain evidence="1">Sp2 HRB7682 ss15</strain>
    </source>
</reference>